<dbReference type="AlphaFoldDB" id="A0A2R3J156"/>
<sequence length="41" mass="4649">MLGDGLIVAHGPSKQVKHLPLHRRKCLSHEGFVNAFTRKNR</sequence>
<evidence type="ECO:0000313" key="1">
    <source>
        <dbReference type="EMBL" id="AVK07908.1"/>
    </source>
</evidence>
<accession>A0A2R3J156</accession>
<evidence type="ECO:0000313" key="2">
    <source>
        <dbReference type="Proteomes" id="UP000238390"/>
    </source>
</evidence>
<keyword evidence="2" id="KW-1185">Reference proteome</keyword>
<name>A0A2R3J156_9PSED</name>
<protein>
    <submittedName>
        <fullName evidence="1">Uncharacterized protein</fullName>
    </submittedName>
</protein>
<gene>
    <name evidence="1" type="ORF">CSB93_5061</name>
</gene>
<reference evidence="1 2" key="1">
    <citation type="submission" date="2018-02" db="EMBL/GenBank/DDBJ databases">
        <title>FDA/CDC Antimicrobial Resistant Isolate Bank Genome Sequencing.</title>
        <authorList>
            <person name="Benahmed F.H."/>
            <person name="Lutgring J.D."/>
            <person name="Yoo B."/>
            <person name="Machado M."/>
            <person name="Brown A."/>
            <person name="McAllister G."/>
            <person name="Perry A."/>
            <person name="Halpin A.L."/>
            <person name="Vavikolanu K."/>
            <person name="Ott S."/>
            <person name="Zhao X."/>
            <person name="Tallon L.J."/>
            <person name="Sadzewicz L."/>
            <person name="Aluvathingal J."/>
            <person name="Nadendla S."/>
            <person name="Voskania-kordi A."/>
            <person name="Simonyan V."/>
            <person name="Patel J."/>
            <person name="Shawar R.M."/>
        </authorList>
    </citation>
    <scope>NUCLEOTIDE SEQUENCE [LARGE SCALE GENOMIC DNA]</scope>
    <source>
        <strain evidence="1 2">AR_0356</strain>
    </source>
</reference>
<proteinExistence type="predicted"/>
<dbReference type="EMBL" id="CP027169">
    <property type="protein sequence ID" value="AVK07908.1"/>
    <property type="molecule type" value="Genomic_DNA"/>
</dbReference>
<organism evidence="1 2">
    <name type="scientific">Pseudomonas paraeruginosa</name>
    <dbReference type="NCBI Taxonomy" id="2994495"/>
    <lineage>
        <taxon>Bacteria</taxon>
        <taxon>Pseudomonadati</taxon>
        <taxon>Pseudomonadota</taxon>
        <taxon>Gammaproteobacteria</taxon>
        <taxon>Pseudomonadales</taxon>
        <taxon>Pseudomonadaceae</taxon>
        <taxon>Pseudomonas</taxon>
    </lineage>
</organism>
<dbReference type="Proteomes" id="UP000238390">
    <property type="component" value="Chromosome"/>
</dbReference>